<keyword evidence="3" id="KW-1185">Reference proteome</keyword>
<sequence length="178" mass="19453">MPSKRAAPASLDEPALRVLRQFRLVFNTIKTHFREVEKRAGIAGAQVWALSVVREQPGIGVSGLAREMDIHQSTASNLVKPLLEQGLLVSDRGDDKRAVHLRITPGGTRVLRKAPMPLSGVLPRALAQLDTRTLARLERDLDAVVSVLDKPIARDARLPLGRSAEEEAAAPVRRKRAA</sequence>
<dbReference type="PANTHER" id="PTHR33164">
    <property type="entry name" value="TRANSCRIPTIONAL REGULATOR, MARR FAMILY"/>
    <property type="match status" value="1"/>
</dbReference>
<dbReference type="EMBL" id="JAEDAO010000001">
    <property type="protein sequence ID" value="MBK0392339.1"/>
    <property type="molecule type" value="Genomic_DNA"/>
</dbReference>
<protein>
    <submittedName>
        <fullName evidence="2">Winged helix-turn-helix transcriptional regulator</fullName>
    </submittedName>
</protein>
<evidence type="ECO:0000313" key="2">
    <source>
        <dbReference type="EMBL" id="MBK0392339.1"/>
    </source>
</evidence>
<dbReference type="Gene3D" id="1.10.10.10">
    <property type="entry name" value="Winged helix-like DNA-binding domain superfamily/Winged helix DNA-binding domain"/>
    <property type="match status" value="1"/>
</dbReference>
<evidence type="ECO:0000259" key="1">
    <source>
        <dbReference type="PROSITE" id="PS50995"/>
    </source>
</evidence>
<dbReference type="PROSITE" id="PS50995">
    <property type="entry name" value="HTH_MARR_2"/>
    <property type="match status" value="1"/>
</dbReference>
<accession>A0A934Q133</accession>
<dbReference type="PANTHER" id="PTHR33164:SF43">
    <property type="entry name" value="HTH-TYPE TRANSCRIPTIONAL REPRESSOR YETL"/>
    <property type="match status" value="1"/>
</dbReference>
<dbReference type="SUPFAM" id="SSF46785">
    <property type="entry name" value="Winged helix' DNA-binding domain"/>
    <property type="match status" value="1"/>
</dbReference>
<dbReference type="AlphaFoldDB" id="A0A934Q133"/>
<dbReference type="SMART" id="SM00347">
    <property type="entry name" value="HTH_MARR"/>
    <property type="match status" value="1"/>
</dbReference>
<organism evidence="2 3">
    <name type="scientific">Ramlibacter algicola</name>
    <dbReference type="NCBI Taxonomy" id="2795217"/>
    <lineage>
        <taxon>Bacteria</taxon>
        <taxon>Pseudomonadati</taxon>
        <taxon>Pseudomonadota</taxon>
        <taxon>Betaproteobacteria</taxon>
        <taxon>Burkholderiales</taxon>
        <taxon>Comamonadaceae</taxon>
        <taxon>Ramlibacter</taxon>
    </lineage>
</organism>
<reference evidence="2" key="1">
    <citation type="submission" date="2020-12" db="EMBL/GenBank/DDBJ databases">
        <title>Ramlibacter sp. nov., isolated from a freshwater alga, Cryptomonas.</title>
        <authorList>
            <person name="Kim H.M."/>
            <person name="Jeon C.O."/>
        </authorList>
    </citation>
    <scope>NUCLEOTIDE SEQUENCE</scope>
    <source>
        <strain evidence="2">CrO1</strain>
    </source>
</reference>
<evidence type="ECO:0000313" key="3">
    <source>
        <dbReference type="Proteomes" id="UP000617041"/>
    </source>
</evidence>
<dbReference type="GO" id="GO:0006950">
    <property type="term" value="P:response to stress"/>
    <property type="evidence" value="ECO:0007669"/>
    <property type="project" value="TreeGrafter"/>
</dbReference>
<proteinExistence type="predicted"/>
<name>A0A934Q133_9BURK</name>
<dbReference type="InterPro" id="IPR039422">
    <property type="entry name" value="MarR/SlyA-like"/>
</dbReference>
<dbReference type="RefSeq" id="WP_200787279.1">
    <property type="nucleotide sequence ID" value="NZ_JAEDAO010000001.1"/>
</dbReference>
<comment type="caution">
    <text evidence="2">The sequence shown here is derived from an EMBL/GenBank/DDBJ whole genome shotgun (WGS) entry which is preliminary data.</text>
</comment>
<dbReference type="Proteomes" id="UP000617041">
    <property type="component" value="Unassembled WGS sequence"/>
</dbReference>
<dbReference type="InterPro" id="IPR036390">
    <property type="entry name" value="WH_DNA-bd_sf"/>
</dbReference>
<feature type="domain" description="HTH marR-type" evidence="1">
    <location>
        <begin position="12"/>
        <end position="153"/>
    </location>
</feature>
<dbReference type="Pfam" id="PF12802">
    <property type="entry name" value="MarR_2"/>
    <property type="match status" value="1"/>
</dbReference>
<dbReference type="InterPro" id="IPR036388">
    <property type="entry name" value="WH-like_DNA-bd_sf"/>
</dbReference>
<gene>
    <name evidence="2" type="ORF">I8E28_07035</name>
</gene>
<dbReference type="GO" id="GO:0003700">
    <property type="term" value="F:DNA-binding transcription factor activity"/>
    <property type="evidence" value="ECO:0007669"/>
    <property type="project" value="InterPro"/>
</dbReference>
<dbReference type="InterPro" id="IPR000835">
    <property type="entry name" value="HTH_MarR-typ"/>
</dbReference>